<dbReference type="CDD" id="cd06216">
    <property type="entry name" value="FNR_iron_sulfur_binding_2"/>
    <property type="match status" value="1"/>
</dbReference>
<dbReference type="SUPFAM" id="SSF52343">
    <property type="entry name" value="Ferredoxin reductase-like, C-terminal NADP-linked domain"/>
    <property type="match status" value="1"/>
</dbReference>
<dbReference type="InterPro" id="IPR017927">
    <property type="entry name" value="FAD-bd_FR_type"/>
</dbReference>
<dbReference type="Pfam" id="PF00111">
    <property type="entry name" value="Fer2"/>
    <property type="match status" value="1"/>
</dbReference>
<dbReference type="Gene3D" id="3.10.20.30">
    <property type="match status" value="1"/>
</dbReference>
<keyword evidence="12" id="KW-1185">Reference proteome</keyword>
<dbReference type="CDD" id="cd00207">
    <property type="entry name" value="fer2"/>
    <property type="match status" value="1"/>
</dbReference>
<keyword evidence="8" id="KW-0411">Iron-sulfur</keyword>
<protein>
    <submittedName>
        <fullName evidence="11">Ferredoxin reductase</fullName>
    </submittedName>
</protein>
<dbReference type="InterPro" id="IPR012675">
    <property type="entry name" value="Beta-grasp_dom_sf"/>
</dbReference>
<dbReference type="EMBL" id="JBHTMB010000089">
    <property type="protein sequence ID" value="MFD1233914.1"/>
    <property type="molecule type" value="Genomic_DNA"/>
</dbReference>
<evidence type="ECO:0000313" key="11">
    <source>
        <dbReference type="EMBL" id="MFD1233914.1"/>
    </source>
</evidence>
<keyword evidence="4" id="KW-0479">Metal-binding</keyword>
<evidence type="ECO:0000256" key="8">
    <source>
        <dbReference type="ARBA" id="ARBA00023014"/>
    </source>
</evidence>
<evidence type="ECO:0000256" key="4">
    <source>
        <dbReference type="ARBA" id="ARBA00022723"/>
    </source>
</evidence>
<evidence type="ECO:0000259" key="9">
    <source>
        <dbReference type="PROSITE" id="PS51085"/>
    </source>
</evidence>
<dbReference type="Pfam" id="PF00970">
    <property type="entry name" value="FAD_binding_6"/>
    <property type="match status" value="1"/>
</dbReference>
<sequence>MAPLGRRVLAAARALTTPLLPEDFLSVWRPLRSGRAPGARVVEVRPETADATTLFLRPGTPLPAHRPGQFVGLGVPVDGVWTWRSYSVTSRPGESLLAVTVTAVPDGAVSTLLARRLRPGALVRITPPSGEFVLPAPTPEKLLFVTAGSGITPVMSMVRTLAATRPSVLDGAVHVHSDRTAADVVFGPELRALAARTGMRLVERHTATEGRLDPAGLSCVVPDWGARETWACGPADMLDDLVDHWDRAGDPAALHVERFRPPTYDDAAGTGGRVTFGRSGVVADAAPGTPVLAAGEAAGVLLPNGCRMGICHTCVGPLRSGAVRDLRTGELHDTPGQSVRTCVSAPTGDVTIDL</sequence>
<dbReference type="PRINTS" id="PR00410">
    <property type="entry name" value="PHEHYDRXLASE"/>
</dbReference>
<dbReference type="SUPFAM" id="SSF63380">
    <property type="entry name" value="Riboflavin synthase domain-like"/>
    <property type="match status" value="1"/>
</dbReference>
<dbReference type="InterPro" id="IPR017938">
    <property type="entry name" value="Riboflavin_synthase-like_b-brl"/>
</dbReference>
<dbReference type="PROSITE" id="PS51384">
    <property type="entry name" value="FAD_FR"/>
    <property type="match status" value="1"/>
</dbReference>
<evidence type="ECO:0000256" key="1">
    <source>
        <dbReference type="ARBA" id="ARBA00001974"/>
    </source>
</evidence>
<dbReference type="Proteomes" id="UP001597182">
    <property type="component" value="Unassembled WGS sequence"/>
</dbReference>
<keyword evidence="7" id="KW-0408">Iron</keyword>
<evidence type="ECO:0000256" key="2">
    <source>
        <dbReference type="ARBA" id="ARBA00022630"/>
    </source>
</evidence>
<feature type="domain" description="2Fe-2S ferredoxin-type" evidence="9">
    <location>
        <begin position="272"/>
        <end position="354"/>
    </location>
</feature>
<dbReference type="InterPro" id="IPR039261">
    <property type="entry name" value="FNR_nucleotide-bd"/>
</dbReference>
<organism evidence="11 12">
    <name type="scientific">Pseudonocardia benzenivorans</name>
    <dbReference type="NCBI Taxonomy" id="228005"/>
    <lineage>
        <taxon>Bacteria</taxon>
        <taxon>Bacillati</taxon>
        <taxon>Actinomycetota</taxon>
        <taxon>Actinomycetes</taxon>
        <taxon>Pseudonocardiales</taxon>
        <taxon>Pseudonocardiaceae</taxon>
        <taxon>Pseudonocardia</taxon>
    </lineage>
</organism>
<dbReference type="InterPro" id="IPR036010">
    <property type="entry name" value="2Fe-2S_ferredoxin-like_sf"/>
</dbReference>
<keyword evidence="6" id="KW-0560">Oxidoreductase</keyword>
<dbReference type="Gene3D" id="2.40.30.10">
    <property type="entry name" value="Translation factors"/>
    <property type="match status" value="1"/>
</dbReference>
<dbReference type="Gene3D" id="3.40.50.80">
    <property type="entry name" value="Nucleotide-binding domain of ferredoxin-NADP reductase (FNR) module"/>
    <property type="match status" value="1"/>
</dbReference>
<dbReference type="RefSeq" id="WP_346090359.1">
    <property type="nucleotide sequence ID" value="NZ_BAABKS010000008.1"/>
</dbReference>
<gene>
    <name evidence="11" type="ORF">ACFQ34_11520</name>
</gene>
<comment type="cofactor">
    <cofactor evidence="1">
        <name>FAD</name>
        <dbReference type="ChEBI" id="CHEBI:57692"/>
    </cofactor>
</comment>
<accession>A0ABW3VIL3</accession>
<evidence type="ECO:0000256" key="7">
    <source>
        <dbReference type="ARBA" id="ARBA00023004"/>
    </source>
</evidence>
<evidence type="ECO:0000256" key="5">
    <source>
        <dbReference type="ARBA" id="ARBA00022827"/>
    </source>
</evidence>
<keyword evidence="3" id="KW-0001">2Fe-2S</keyword>
<proteinExistence type="predicted"/>
<evidence type="ECO:0000259" key="10">
    <source>
        <dbReference type="PROSITE" id="PS51384"/>
    </source>
</evidence>
<comment type="caution">
    <text evidence="11">The sequence shown here is derived from an EMBL/GenBank/DDBJ whole genome shotgun (WGS) entry which is preliminary data.</text>
</comment>
<keyword evidence="2" id="KW-0285">Flavoprotein</keyword>
<reference evidence="12" key="1">
    <citation type="journal article" date="2019" name="Int. J. Syst. Evol. Microbiol.">
        <title>The Global Catalogue of Microorganisms (GCM) 10K type strain sequencing project: providing services to taxonomists for standard genome sequencing and annotation.</title>
        <authorList>
            <consortium name="The Broad Institute Genomics Platform"/>
            <consortium name="The Broad Institute Genome Sequencing Center for Infectious Disease"/>
            <person name="Wu L."/>
            <person name="Ma J."/>
        </authorList>
    </citation>
    <scope>NUCLEOTIDE SEQUENCE [LARGE SCALE GENOMIC DNA]</scope>
    <source>
        <strain evidence="12">CCUG 49018</strain>
    </source>
</reference>
<name>A0ABW3VIL3_9PSEU</name>
<evidence type="ECO:0000256" key="3">
    <source>
        <dbReference type="ARBA" id="ARBA00022714"/>
    </source>
</evidence>
<dbReference type="InterPro" id="IPR008333">
    <property type="entry name" value="Cbr1-like_FAD-bd_dom"/>
</dbReference>
<dbReference type="PANTHER" id="PTHR47354:SF6">
    <property type="entry name" value="NADH OXIDOREDUCTASE HCR"/>
    <property type="match status" value="1"/>
</dbReference>
<evidence type="ECO:0000256" key="6">
    <source>
        <dbReference type="ARBA" id="ARBA00023002"/>
    </source>
</evidence>
<evidence type="ECO:0000313" key="12">
    <source>
        <dbReference type="Proteomes" id="UP001597182"/>
    </source>
</evidence>
<dbReference type="PROSITE" id="PS51085">
    <property type="entry name" value="2FE2S_FER_2"/>
    <property type="match status" value="1"/>
</dbReference>
<dbReference type="InterPro" id="IPR050415">
    <property type="entry name" value="MRET"/>
</dbReference>
<feature type="domain" description="FAD-binding FR-type" evidence="10">
    <location>
        <begin position="34"/>
        <end position="135"/>
    </location>
</feature>
<dbReference type="SUPFAM" id="SSF54292">
    <property type="entry name" value="2Fe-2S ferredoxin-like"/>
    <property type="match status" value="1"/>
</dbReference>
<dbReference type="InterPro" id="IPR001041">
    <property type="entry name" value="2Fe-2S_ferredoxin-type"/>
</dbReference>
<dbReference type="PANTHER" id="PTHR47354">
    <property type="entry name" value="NADH OXIDOREDUCTASE HCR"/>
    <property type="match status" value="1"/>
</dbReference>
<keyword evidence="5" id="KW-0274">FAD</keyword>